<accession>A0A556V3T7</accession>
<dbReference type="GO" id="GO:0016757">
    <property type="term" value="F:glycosyltransferase activity"/>
    <property type="evidence" value="ECO:0007669"/>
    <property type="project" value="UniProtKB-UniRule"/>
</dbReference>
<keyword evidence="5" id="KW-0812">Transmembrane</keyword>
<evidence type="ECO:0000313" key="9">
    <source>
        <dbReference type="EMBL" id="TST73062.1"/>
    </source>
</evidence>
<dbReference type="PANTHER" id="PTHR21461">
    <property type="entry name" value="GLYCOSYLTRANSFERASE FAMILY 92 PROTEIN"/>
    <property type="match status" value="1"/>
</dbReference>
<dbReference type="EMBL" id="VCAZ01000112">
    <property type="protein sequence ID" value="TST73062.1"/>
    <property type="molecule type" value="Genomic_DNA"/>
</dbReference>
<keyword evidence="7" id="KW-0472">Membrane</keyword>
<evidence type="ECO:0000313" key="10">
    <source>
        <dbReference type="Proteomes" id="UP000319801"/>
    </source>
</evidence>
<dbReference type="PANTHER" id="PTHR21461:SF52">
    <property type="entry name" value="GLYCOSYLTRANSFERASE FAMILY 92 PROTEIN"/>
    <property type="match status" value="1"/>
</dbReference>
<dbReference type="AlphaFoldDB" id="A0A556V3T7"/>
<name>A0A556V3T7_BAGYA</name>
<evidence type="ECO:0000256" key="4">
    <source>
        <dbReference type="ARBA" id="ARBA00022679"/>
    </source>
</evidence>
<evidence type="ECO:0000256" key="1">
    <source>
        <dbReference type="ARBA" id="ARBA00004167"/>
    </source>
</evidence>
<proteinExistence type="inferred from homology"/>
<organism evidence="9 10">
    <name type="scientific">Bagarius yarrelli</name>
    <name type="common">Goonch</name>
    <name type="synonym">Bagrus yarrelli</name>
    <dbReference type="NCBI Taxonomy" id="175774"/>
    <lineage>
        <taxon>Eukaryota</taxon>
        <taxon>Metazoa</taxon>
        <taxon>Chordata</taxon>
        <taxon>Craniata</taxon>
        <taxon>Vertebrata</taxon>
        <taxon>Euteleostomi</taxon>
        <taxon>Actinopterygii</taxon>
        <taxon>Neopterygii</taxon>
        <taxon>Teleostei</taxon>
        <taxon>Ostariophysi</taxon>
        <taxon>Siluriformes</taxon>
        <taxon>Sisoridae</taxon>
        <taxon>Sisorinae</taxon>
        <taxon>Bagarius</taxon>
    </lineage>
</organism>
<comment type="subcellular location">
    <subcellularLocation>
        <location evidence="1">Membrane</location>
        <topology evidence="1">Single-pass membrane protein</topology>
    </subcellularLocation>
</comment>
<dbReference type="GO" id="GO:0005737">
    <property type="term" value="C:cytoplasm"/>
    <property type="evidence" value="ECO:0007669"/>
    <property type="project" value="TreeGrafter"/>
</dbReference>
<dbReference type="Proteomes" id="UP000319801">
    <property type="component" value="Unassembled WGS sequence"/>
</dbReference>
<evidence type="ECO:0000256" key="5">
    <source>
        <dbReference type="ARBA" id="ARBA00022692"/>
    </source>
</evidence>
<dbReference type="OrthoDB" id="2526284at2759"/>
<dbReference type="InterPro" id="IPR008166">
    <property type="entry name" value="Glyco_transf_92"/>
</dbReference>
<evidence type="ECO:0000256" key="8">
    <source>
        <dbReference type="RuleBase" id="RU366017"/>
    </source>
</evidence>
<protein>
    <recommendedName>
        <fullName evidence="8">Glycosyltransferase family 92 protein</fullName>
        <ecNumber evidence="8">2.4.1.-</ecNumber>
    </recommendedName>
</protein>
<evidence type="ECO:0000256" key="3">
    <source>
        <dbReference type="ARBA" id="ARBA00022676"/>
    </source>
</evidence>
<keyword evidence="4 8" id="KW-0808">Transferase</keyword>
<sequence>MLTYPNWIQKPCGVRVQHDPILKISNLETYLVSSYIEHRRKIKEIHTIAIVLRNKSTGYHCLLCCKGKNVSIPAKYSIHSDHFGFKYGTAEITCQLPKICPKPTHVSITSRSLKKDGSLQNIHTFQPIGNQQTQREFPYEFTVCISTMFDYGNVLMLVQAMEMFKILGAQKVAIYKTSCHPVTQKVLDYYVDQTFVEIIPWHIASYINVSRGWNSSVSSGDLHYFGQTAALNDCVYRYMYQSRYIVMVDLDEFILPLNLNNWSELLPILEKKYSQNVGFEFESFFFPTSITDLTPDYLPNSWKNVMGVNILEHVYRLVNYPKANPFKVIVNPRLVFRTTVHGLLRSVNNSIRVDSNIAHLYHIRNVSSEIMLKYFIEQDTRLRDYADSLIPAVSKVLQQVLDII</sequence>
<reference evidence="9 10" key="1">
    <citation type="journal article" date="2019" name="Genome Biol. Evol.">
        <title>Whole-Genome Sequencing of the Giant Devil Catfish, Bagarius yarrelli.</title>
        <authorList>
            <person name="Jiang W."/>
            <person name="Lv Y."/>
            <person name="Cheng L."/>
            <person name="Yang K."/>
            <person name="Chao B."/>
            <person name="Wang X."/>
            <person name="Li Y."/>
            <person name="Pan X."/>
            <person name="You X."/>
            <person name="Zhang Y."/>
            <person name="Yang J."/>
            <person name="Li J."/>
            <person name="Zhang X."/>
            <person name="Liu S."/>
            <person name="Sun C."/>
            <person name="Yang J."/>
            <person name="Shi Q."/>
        </authorList>
    </citation>
    <scope>NUCLEOTIDE SEQUENCE [LARGE SCALE GENOMIC DNA]</scope>
    <source>
        <strain evidence="9">JWS20170419001</strain>
        <tissue evidence="9">Muscle</tissue>
    </source>
</reference>
<dbReference type="GO" id="GO:0016020">
    <property type="term" value="C:membrane"/>
    <property type="evidence" value="ECO:0007669"/>
    <property type="project" value="UniProtKB-SubCell"/>
</dbReference>
<comment type="similarity">
    <text evidence="2 8">Belongs to the glycosyltransferase 92 family.</text>
</comment>
<gene>
    <name evidence="9" type="ORF">Baya_12770</name>
</gene>
<keyword evidence="6" id="KW-1133">Transmembrane helix</keyword>
<dbReference type="Pfam" id="PF01697">
    <property type="entry name" value="Glyco_transf_92"/>
    <property type="match status" value="1"/>
</dbReference>
<dbReference type="EC" id="2.4.1.-" evidence="8"/>
<evidence type="ECO:0000256" key="6">
    <source>
        <dbReference type="ARBA" id="ARBA00022989"/>
    </source>
</evidence>
<evidence type="ECO:0000256" key="7">
    <source>
        <dbReference type="ARBA" id="ARBA00023136"/>
    </source>
</evidence>
<keyword evidence="3 8" id="KW-0328">Glycosyltransferase</keyword>
<keyword evidence="10" id="KW-1185">Reference proteome</keyword>
<comment type="caution">
    <text evidence="9">The sequence shown here is derived from an EMBL/GenBank/DDBJ whole genome shotgun (WGS) entry which is preliminary data.</text>
</comment>
<evidence type="ECO:0000256" key="2">
    <source>
        <dbReference type="ARBA" id="ARBA00007647"/>
    </source>
</evidence>